<dbReference type="EMBL" id="OJIN01000019">
    <property type="protein sequence ID" value="SPD72091.1"/>
    <property type="molecule type" value="Genomic_DNA"/>
</dbReference>
<dbReference type="GO" id="GO:0005829">
    <property type="term" value="C:cytosol"/>
    <property type="evidence" value="ECO:0007669"/>
    <property type="project" value="TreeGrafter"/>
</dbReference>
<evidence type="ECO:0000313" key="5">
    <source>
        <dbReference type="EMBL" id="SPD72091.1"/>
    </source>
</evidence>
<dbReference type="PROSITE" id="PS52004">
    <property type="entry name" value="KS3_2"/>
    <property type="match status" value="1"/>
</dbReference>
<dbReference type="EC" id="2.3.1.179" evidence="5"/>
<name>A0A445MRR2_9BACT</name>
<dbReference type="GO" id="GO:0006633">
    <property type="term" value="P:fatty acid biosynthetic process"/>
    <property type="evidence" value="ECO:0007669"/>
    <property type="project" value="TreeGrafter"/>
</dbReference>
<dbReference type="InterPro" id="IPR014031">
    <property type="entry name" value="Ketoacyl_synth_C"/>
</dbReference>
<dbReference type="InterPro" id="IPR016039">
    <property type="entry name" value="Thiolase-like"/>
</dbReference>
<dbReference type="SMART" id="SM00825">
    <property type="entry name" value="PKS_KS"/>
    <property type="match status" value="1"/>
</dbReference>
<gene>
    <name evidence="5" type="primary">fabF</name>
    <name evidence="5" type="ORF">PITCH_A1150126</name>
</gene>
<evidence type="ECO:0000259" key="4">
    <source>
        <dbReference type="PROSITE" id="PS52004"/>
    </source>
</evidence>
<dbReference type="Gene3D" id="3.40.47.10">
    <property type="match status" value="1"/>
</dbReference>
<dbReference type="FunFam" id="3.40.47.10:FF:000029">
    <property type="entry name" value="3-oxoacyl-[acyl-carrier-protein] synthase 1"/>
    <property type="match status" value="1"/>
</dbReference>
<dbReference type="Pfam" id="PF02801">
    <property type="entry name" value="Ketoacyl-synt_C"/>
    <property type="match status" value="1"/>
</dbReference>
<evidence type="ECO:0000256" key="3">
    <source>
        <dbReference type="RuleBase" id="RU003694"/>
    </source>
</evidence>
<feature type="domain" description="Ketosynthase family 3 (KS3)" evidence="4">
    <location>
        <begin position="6"/>
        <end position="406"/>
    </location>
</feature>
<evidence type="ECO:0000256" key="2">
    <source>
        <dbReference type="ARBA" id="ARBA00022679"/>
    </source>
</evidence>
<dbReference type="InterPro" id="IPR014030">
    <property type="entry name" value="Ketoacyl_synth_N"/>
</dbReference>
<dbReference type="SUPFAM" id="SSF53901">
    <property type="entry name" value="Thiolase-like"/>
    <property type="match status" value="2"/>
</dbReference>
<keyword evidence="5" id="KW-0012">Acyltransferase</keyword>
<dbReference type="PANTHER" id="PTHR11712:SF336">
    <property type="entry name" value="3-OXOACYL-[ACYL-CARRIER-PROTEIN] SYNTHASE, MITOCHONDRIAL"/>
    <property type="match status" value="1"/>
</dbReference>
<comment type="similarity">
    <text evidence="1 3">Belongs to the thiolase-like superfamily. Beta-ketoacyl-ACP synthases family.</text>
</comment>
<protein>
    <submittedName>
        <fullName evidence="5">3-oxoacyl-(Acyl-carrier-protein) synthase 2</fullName>
        <ecNumber evidence="5">2.3.1.179</ecNumber>
    </submittedName>
</protein>
<reference evidence="5" key="1">
    <citation type="submission" date="2018-01" db="EMBL/GenBank/DDBJ databases">
        <authorList>
            <person name="Regsiter A."/>
            <person name="William W."/>
        </authorList>
    </citation>
    <scope>NUCLEOTIDE SEQUENCE</scope>
    <source>
        <strain evidence="5">TRIP AH-1</strain>
    </source>
</reference>
<proteinExistence type="inferred from homology"/>
<dbReference type="AlphaFoldDB" id="A0A445MRR2"/>
<dbReference type="PANTHER" id="PTHR11712">
    <property type="entry name" value="POLYKETIDE SYNTHASE-RELATED"/>
    <property type="match status" value="1"/>
</dbReference>
<dbReference type="NCBIfam" id="NF005589">
    <property type="entry name" value="PRK07314.1"/>
    <property type="match status" value="1"/>
</dbReference>
<accession>A0A445MRR2</accession>
<dbReference type="InterPro" id="IPR020841">
    <property type="entry name" value="PKS_Beta-ketoAc_synthase_dom"/>
</dbReference>
<sequence>MTTIHTRRVAITGIGIISSIGSSAPEFRKGLFEGKCGIGPISLFDTSGFSCRNAAQVNIQEFESFFNGALPKRASRCDILGLIAAGEAISDSGLDLDEGRENIAIVLGGGAGGMLSWEKYRRALWSGKSRPRPSLLLPVAQCSVTDFVANHFKFKGTRSTISTACSSSATSIGYGYDLISSGTHDIVVTGGSEALSELTFAGFNSLRQIDPLYCRPFDKNRRGLSLGEGAAILVLEEYGHARQRGADIYAEIKGYAINADAFHMTSPHPTAIGMIKVIKTAISRACVDPDEVDYINTHGTGTKINDVTETMAVKEVFGEGLAGRLSLSSTKSMVGHCLGASGAIEAVATVLAISEQKAPPTVHLDTADEKCDLNYTPNNARPRKIDVALSNSFAFGGNNTCIVFGKAGN</sequence>
<dbReference type="InterPro" id="IPR000794">
    <property type="entry name" value="Beta-ketoacyl_synthase"/>
</dbReference>
<evidence type="ECO:0000256" key="1">
    <source>
        <dbReference type="ARBA" id="ARBA00008467"/>
    </source>
</evidence>
<dbReference type="CDD" id="cd00834">
    <property type="entry name" value="KAS_I_II"/>
    <property type="match status" value="1"/>
</dbReference>
<dbReference type="Pfam" id="PF00109">
    <property type="entry name" value="ketoacyl-synt"/>
    <property type="match status" value="1"/>
</dbReference>
<dbReference type="GO" id="GO:0004315">
    <property type="term" value="F:3-oxoacyl-[acyl-carrier-protein] synthase activity"/>
    <property type="evidence" value="ECO:0007669"/>
    <property type="project" value="UniProtKB-EC"/>
</dbReference>
<keyword evidence="2 3" id="KW-0808">Transferase</keyword>
<organism evidence="5">
    <name type="scientific">uncultured Desulfobacterium sp</name>
    <dbReference type="NCBI Taxonomy" id="201089"/>
    <lineage>
        <taxon>Bacteria</taxon>
        <taxon>Pseudomonadati</taxon>
        <taxon>Thermodesulfobacteriota</taxon>
        <taxon>Desulfobacteria</taxon>
        <taxon>Desulfobacterales</taxon>
        <taxon>Desulfobacteriaceae</taxon>
        <taxon>Desulfobacterium</taxon>
        <taxon>environmental samples</taxon>
    </lineage>
</organism>